<keyword evidence="4" id="KW-0597">Phosphoprotein</keyword>
<feature type="transmembrane region" description="Helical" evidence="8">
    <location>
        <begin position="93"/>
        <end position="114"/>
    </location>
</feature>
<evidence type="ECO:0000256" key="2">
    <source>
        <dbReference type="ARBA" id="ARBA00004236"/>
    </source>
</evidence>
<dbReference type="CDD" id="cd00082">
    <property type="entry name" value="HisKA"/>
    <property type="match status" value="1"/>
</dbReference>
<evidence type="ECO:0000256" key="6">
    <source>
        <dbReference type="ARBA" id="ARBA00022777"/>
    </source>
</evidence>
<dbReference type="PANTHER" id="PTHR45436">
    <property type="entry name" value="SENSOR HISTIDINE KINASE YKOH"/>
    <property type="match status" value="1"/>
</dbReference>
<feature type="domain" description="Signal transduction histidine kinase dimerisation/phosphoacceptor" evidence="9">
    <location>
        <begin position="194"/>
        <end position="261"/>
    </location>
</feature>
<dbReference type="SUPFAM" id="SSF47384">
    <property type="entry name" value="Homodimeric domain of signal transducing histidine kinase"/>
    <property type="match status" value="1"/>
</dbReference>
<feature type="transmembrane region" description="Helical" evidence="8">
    <location>
        <begin position="26"/>
        <end position="46"/>
    </location>
</feature>
<keyword evidence="7" id="KW-0902">Two-component regulatory system</keyword>
<proteinExistence type="predicted"/>
<dbReference type="AlphaFoldDB" id="A0AA43U6S6"/>
<protein>
    <recommendedName>
        <fullName evidence="3">histidine kinase</fullName>
        <ecNumber evidence="3">2.7.13.3</ecNumber>
    </recommendedName>
</protein>
<evidence type="ECO:0000256" key="1">
    <source>
        <dbReference type="ARBA" id="ARBA00000085"/>
    </source>
</evidence>
<evidence type="ECO:0000313" key="10">
    <source>
        <dbReference type="EMBL" id="MDO4842668.1"/>
    </source>
</evidence>
<evidence type="ECO:0000256" key="4">
    <source>
        <dbReference type="ARBA" id="ARBA00022553"/>
    </source>
</evidence>
<comment type="caution">
    <text evidence="10">The sequence shown here is derived from an EMBL/GenBank/DDBJ whole genome shotgun (WGS) entry which is preliminary data.</text>
</comment>
<feature type="non-terminal residue" evidence="10">
    <location>
        <position position="270"/>
    </location>
</feature>
<sequence>MEQKPKTSSVIWKINRSIQWKRLKTYLMWDFLLGIAGVLGACAAIESRYGALDLARERSATWKGYLPFWQRLESWQYVCKIGTERVTVEIGQIAVIACVILSIVFCIQFLSWLLDWSSQNRRLREYMRPIDELAMTAEKLSVQGIDEERIQNLEEAIDQITASENNISTGDSDLQGIENAINNLLKRLQASYREQTRFVDDASHELRTPIAVIQGYASMLERWGMDDRATLEEAVHAISEESEHMKELVEQLLFLARGDGGRQQFHPEPI</sequence>
<keyword evidence="8" id="KW-1133">Transmembrane helix</keyword>
<dbReference type="EMBL" id="JAUMVS010000255">
    <property type="protein sequence ID" value="MDO4842668.1"/>
    <property type="molecule type" value="Genomic_DNA"/>
</dbReference>
<dbReference type="SMART" id="SM00388">
    <property type="entry name" value="HisKA"/>
    <property type="match status" value="1"/>
</dbReference>
<keyword evidence="8" id="KW-0812">Transmembrane</keyword>
<accession>A0AA43U6S6</accession>
<evidence type="ECO:0000256" key="7">
    <source>
        <dbReference type="ARBA" id="ARBA00023012"/>
    </source>
</evidence>
<keyword evidence="8" id="KW-0472">Membrane</keyword>
<gene>
    <name evidence="10" type="ORF">Q3982_08350</name>
</gene>
<evidence type="ECO:0000256" key="3">
    <source>
        <dbReference type="ARBA" id="ARBA00012438"/>
    </source>
</evidence>
<evidence type="ECO:0000256" key="8">
    <source>
        <dbReference type="SAM" id="Phobius"/>
    </source>
</evidence>
<keyword evidence="11" id="KW-1185">Reference proteome</keyword>
<dbReference type="InterPro" id="IPR003661">
    <property type="entry name" value="HisK_dim/P_dom"/>
</dbReference>
<dbReference type="PANTHER" id="PTHR45436:SF5">
    <property type="entry name" value="SENSOR HISTIDINE KINASE TRCS"/>
    <property type="match status" value="1"/>
</dbReference>
<evidence type="ECO:0000256" key="5">
    <source>
        <dbReference type="ARBA" id="ARBA00022679"/>
    </source>
</evidence>
<dbReference type="FunFam" id="1.10.287.130:FF:000001">
    <property type="entry name" value="Two-component sensor histidine kinase"/>
    <property type="match status" value="1"/>
</dbReference>
<evidence type="ECO:0000313" key="11">
    <source>
        <dbReference type="Proteomes" id="UP001168575"/>
    </source>
</evidence>
<dbReference type="Proteomes" id="UP001168575">
    <property type="component" value="Unassembled WGS sequence"/>
</dbReference>
<evidence type="ECO:0000259" key="9">
    <source>
        <dbReference type="SMART" id="SM00388"/>
    </source>
</evidence>
<dbReference type="Pfam" id="PF00512">
    <property type="entry name" value="HisKA"/>
    <property type="match status" value="1"/>
</dbReference>
<dbReference type="GO" id="GO:0005886">
    <property type="term" value="C:plasma membrane"/>
    <property type="evidence" value="ECO:0007669"/>
    <property type="project" value="UniProtKB-SubCell"/>
</dbReference>
<comment type="subcellular location">
    <subcellularLocation>
        <location evidence="2">Cell membrane</location>
    </subcellularLocation>
</comment>
<name>A0AA43U6S6_9ACTN</name>
<keyword evidence="5" id="KW-0808">Transferase</keyword>
<comment type="catalytic activity">
    <reaction evidence="1">
        <text>ATP + protein L-histidine = ADP + protein N-phospho-L-histidine.</text>
        <dbReference type="EC" id="2.7.13.3"/>
    </reaction>
</comment>
<dbReference type="InterPro" id="IPR036097">
    <property type="entry name" value="HisK_dim/P_sf"/>
</dbReference>
<organism evidence="10 11">
    <name type="scientific">Phoenicibacter congonensis</name>
    <dbReference type="NCBI Taxonomy" id="1944646"/>
    <lineage>
        <taxon>Bacteria</taxon>
        <taxon>Bacillati</taxon>
        <taxon>Actinomycetota</taxon>
        <taxon>Coriobacteriia</taxon>
        <taxon>Eggerthellales</taxon>
        <taxon>Eggerthellaceae</taxon>
        <taxon>Phoenicibacter</taxon>
    </lineage>
</organism>
<keyword evidence="6 10" id="KW-0418">Kinase</keyword>
<dbReference type="InterPro" id="IPR050428">
    <property type="entry name" value="TCS_sensor_his_kinase"/>
</dbReference>
<reference evidence="10" key="1">
    <citation type="submission" date="2023-07" db="EMBL/GenBank/DDBJ databases">
        <title>Between Cages and Wild: Unraveling the Impact of Captivity on Animal Microbiomes and Antimicrobial Resistance.</title>
        <authorList>
            <person name="Schmartz G.P."/>
            <person name="Rehner J."/>
            <person name="Schuff M.J."/>
            <person name="Becker S.L."/>
            <person name="Kravczyk M."/>
            <person name="Gurevich A."/>
            <person name="Francke R."/>
            <person name="Mueller R."/>
            <person name="Keller V."/>
            <person name="Keller A."/>
        </authorList>
    </citation>
    <scope>NUCLEOTIDE SEQUENCE</scope>
    <source>
        <strain evidence="10">S12M_St_49</strain>
    </source>
</reference>
<dbReference type="Gene3D" id="1.10.287.130">
    <property type="match status" value="1"/>
</dbReference>
<dbReference type="GO" id="GO:0000155">
    <property type="term" value="F:phosphorelay sensor kinase activity"/>
    <property type="evidence" value="ECO:0007669"/>
    <property type="project" value="InterPro"/>
</dbReference>
<dbReference type="EC" id="2.7.13.3" evidence="3"/>